<dbReference type="Pfam" id="PF13949">
    <property type="entry name" value="ALIX_LYPXL_bnd"/>
    <property type="match status" value="1"/>
</dbReference>
<feature type="domain" description="BRO1" evidence="3">
    <location>
        <begin position="40"/>
        <end position="430"/>
    </location>
</feature>
<keyword evidence="2" id="KW-0812">Transmembrane</keyword>
<comment type="caution">
    <text evidence="4">The sequence shown here is derived from an EMBL/GenBank/DDBJ whole genome shotgun (WGS) entry which is preliminary data.</text>
</comment>
<evidence type="ECO:0000259" key="3">
    <source>
        <dbReference type="PROSITE" id="PS51180"/>
    </source>
</evidence>
<keyword evidence="2" id="KW-0472">Membrane</keyword>
<keyword evidence="5" id="KW-1185">Reference proteome</keyword>
<reference evidence="4 5" key="1">
    <citation type="submission" date="2015-05" db="EMBL/GenBank/DDBJ databases">
        <title>Evolution of Trichinella species and genotypes.</title>
        <authorList>
            <person name="Korhonen P.K."/>
            <person name="Edoardo P."/>
            <person name="Giuseppe L.R."/>
            <person name="Gasser R.B."/>
        </authorList>
    </citation>
    <scope>NUCLEOTIDE SEQUENCE [LARGE SCALE GENOMIC DNA]</scope>
    <source>
        <strain evidence="4">ISS10</strain>
    </source>
</reference>
<dbReference type="AlphaFoldDB" id="A0A0V1LVG2"/>
<feature type="region of interest" description="Disordered" evidence="1">
    <location>
        <begin position="759"/>
        <end position="783"/>
    </location>
</feature>
<feature type="compositionally biased region" description="Basic and acidic residues" evidence="1">
    <location>
        <begin position="759"/>
        <end position="769"/>
    </location>
</feature>
<dbReference type="SMART" id="SM01041">
    <property type="entry name" value="BRO1"/>
    <property type="match status" value="1"/>
</dbReference>
<evidence type="ECO:0000256" key="1">
    <source>
        <dbReference type="SAM" id="MobiDB-lite"/>
    </source>
</evidence>
<dbReference type="InterPro" id="IPR038499">
    <property type="entry name" value="BRO1_sf"/>
</dbReference>
<evidence type="ECO:0000313" key="4">
    <source>
        <dbReference type="EMBL" id="KRZ63351.1"/>
    </source>
</evidence>
<dbReference type="Pfam" id="PF03097">
    <property type="entry name" value="BRO1"/>
    <property type="match status" value="1"/>
</dbReference>
<dbReference type="Gene3D" id="1.25.40.280">
    <property type="entry name" value="alix/aip1 like domains"/>
    <property type="match status" value="1"/>
</dbReference>
<protein>
    <submittedName>
        <fullName evidence="4">Apoptosis-linked interacting protein</fullName>
    </submittedName>
</protein>
<feature type="region of interest" description="Disordered" evidence="1">
    <location>
        <begin position="859"/>
        <end position="881"/>
    </location>
</feature>
<dbReference type="Gene3D" id="1.20.140.50">
    <property type="entry name" value="alix/aip1 like domains"/>
    <property type="match status" value="1"/>
</dbReference>
<dbReference type="InterPro" id="IPR004328">
    <property type="entry name" value="BRO1_dom"/>
</dbReference>
<keyword evidence="2" id="KW-1133">Transmembrane helix</keyword>
<sequence>MKDIFKFIIFDVIVCNLILYIFNCQFFAQISIKKLRKMTRLLAVPLKKSSEVDMAGPLHTYISSTYSTDECPTDSYAIEEFNKLRNKVCCGPLDKQESGLQQLYRYYDQLVCIEGKLPLTPTEIPIPFKWKEAFERSLFGRASLTISSGSYEKACVLFNIAAMQSQVAAMQRLDDDDDLKLAARLFQQSAGIFAYLKDTVMSLVGQEPTIDMMPNTLAILSALMLAQAQEIFFLKASKDHNKPAVIAKIAAECAAMYYEVNKMLSKDNIKNLWEKAYLMSGKCFTFQALAQYYQSLLAKEAKEIGEELARLQYADELMVMAQEKLGPYANLLQTDLIHKAYLAAKKDNDFIYHERIPNIKAVPPIGKLAIAKITPLSHPLSAKPHKDIFEKLVPVAVQQALACYEVRRGEIVNAEIAKLREETNKLNELLTMVNLPTSLEDVCNADKVPPSIRQKSAKIISLGGVEALRRGVDSLPTHYRRNQEILDEAVRLLNEEKESDDQLRLQFKEKWTRMASEKLTEPLLQEIRKIEEVLESAKKADETIRQKLQTHSAGIEILSKVESDLCSTIPGLVDTLALPNSPIIKKLKELLAMTDKIKRDRNDLEVEFKNATCDMKPVFMQALSRSDFINEEELSKDKLDECFASLRKAANETIEMQEKVSHQILQALENCPFQDAVDKFVEEKGSLANNDRENVLRSLTKAYDAYLELNANVSEGTKVFYSDMTPLVLRLQQKVSDFCFARKTEKDDLMRDLQKNIINDVKEMPEKPPRRPPRPPPPSVATAQPADEVKLANAPNLHSAPLNQPTAAQYMPYPFGMLKPPNVLTNIPYYPTYPGGVSRQQTPYPVTISYPYPSGPVAPQYQHSMQPPAPAAPNYSGQQQW</sequence>
<name>A0A0V1LVG2_9BILA</name>
<dbReference type="PANTHER" id="PTHR23030">
    <property type="entry name" value="PCD6 INTERACTING PROTEIN-RELATED"/>
    <property type="match status" value="1"/>
</dbReference>
<dbReference type="GO" id="GO:0000281">
    <property type="term" value="P:mitotic cytokinesis"/>
    <property type="evidence" value="ECO:0007669"/>
    <property type="project" value="TreeGrafter"/>
</dbReference>
<evidence type="ECO:0000256" key="2">
    <source>
        <dbReference type="SAM" id="Phobius"/>
    </source>
</evidence>
<dbReference type="Proteomes" id="UP000054721">
    <property type="component" value="Unassembled WGS sequence"/>
</dbReference>
<dbReference type="OrthoDB" id="2141925at2759"/>
<gene>
    <name evidence="4" type="primary">alx-1</name>
    <name evidence="4" type="ORF">T02_10340</name>
</gene>
<dbReference type="EMBL" id="JYDW01000001">
    <property type="protein sequence ID" value="KRZ63351.1"/>
    <property type="molecule type" value="Genomic_DNA"/>
</dbReference>
<dbReference type="Gene3D" id="1.20.120.560">
    <property type="entry name" value="alix/aip1 in complex with the ypdl late domain"/>
    <property type="match status" value="1"/>
</dbReference>
<organism evidence="4 5">
    <name type="scientific">Trichinella nativa</name>
    <dbReference type="NCBI Taxonomy" id="6335"/>
    <lineage>
        <taxon>Eukaryota</taxon>
        <taxon>Metazoa</taxon>
        <taxon>Ecdysozoa</taxon>
        <taxon>Nematoda</taxon>
        <taxon>Enoplea</taxon>
        <taxon>Dorylaimia</taxon>
        <taxon>Trichinellida</taxon>
        <taxon>Trichinellidae</taxon>
        <taxon>Trichinella</taxon>
    </lineage>
</organism>
<accession>A0A0V1LVG2</accession>
<proteinExistence type="predicted"/>
<dbReference type="InterPro" id="IPR025304">
    <property type="entry name" value="ALIX_V_dom"/>
</dbReference>
<dbReference type="STRING" id="6335.A0A0V1LVG2"/>
<dbReference type="PROSITE" id="PS51180">
    <property type="entry name" value="BRO1"/>
    <property type="match status" value="1"/>
</dbReference>
<evidence type="ECO:0000313" key="5">
    <source>
        <dbReference type="Proteomes" id="UP000054721"/>
    </source>
</evidence>
<feature type="transmembrane region" description="Helical" evidence="2">
    <location>
        <begin position="7"/>
        <end position="28"/>
    </location>
</feature>
<dbReference type="FunFam" id="1.25.40.280:FF:000001">
    <property type="entry name" value="programmed cell death 6-interacting protein-like isoform X1"/>
    <property type="match status" value="1"/>
</dbReference>
<dbReference type="PANTHER" id="PTHR23030:SF39">
    <property type="entry name" value="PROGRAMMED CELL DEATH 6-INTERACTING PROTEIN"/>
    <property type="match status" value="1"/>
</dbReference>
<dbReference type="GO" id="GO:0005768">
    <property type="term" value="C:endosome"/>
    <property type="evidence" value="ECO:0007669"/>
    <property type="project" value="TreeGrafter"/>
</dbReference>